<evidence type="ECO:0008006" key="3">
    <source>
        <dbReference type="Google" id="ProtNLM"/>
    </source>
</evidence>
<evidence type="ECO:0000313" key="2">
    <source>
        <dbReference type="EMBL" id="CAB4163269.1"/>
    </source>
</evidence>
<protein>
    <recommendedName>
        <fullName evidence="3">DUF559 domain-containing protein</fullName>
    </recommendedName>
</protein>
<dbReference type="EMBL" id="LR796750">
    <property type="protein sequence ID" value="CAB4163269.1"/>
    <property type="molecule type" value="Genomic_DNA"/>
</dbReference>
<feature type="region of interest" description="Disordered" evidence="1">
    <location>
        <begin position="1"/>
        <end position="35"/>
    </location>
</feature>
<dbReference type="Gene3D" id="3.40.960.10">
    <property type="entry name" value="VSR Endonuclease"/>
    <property type="match status" value="1"/>
</dbReference>
<sequence length="173" mass="19530">MTTPQEKEGSEIAAKKNMRRSTAKKHAPKHGKATTHMCERNERGVMWPTQAMSGLERQFLNCWQHHHGPDLEREVAFDREAGGKRNWRADFVHRPSMLLIEVEGGAWSGGRHTRGKGFCEDAAKYLRAFELGWHVLRLSSGQINVADVGRIVAKLRGDDLIKAPVPSWLQSLP</sequence>
<organism evidence="2">
    <name type="scientific">uncultured Caudovirales phage</name>
    <dbReference type="NCBI Taxonomy" id="2100421"/>
    <lineage>
        <taxon>Viruses</taxon>
        <taxon>Duplodnaviria</taxon>
        <taxon>Heunggongvirae</taxon>
        <taxon>Uroviricota</taxon>
        <taxon>Caudoviricetes</taxon>
        <taxon>Peduoviridae</taxon>
        <taxon>Maltschvirus</taxon>
        <taxon>Maltschvirus maltsch</taxon>
    </lineage>
</organism>
<gene>
    <name evidence="2" type="ORF">UFOVP806_6</name>
</gene>
<reference evidence="2" key="1">
    <citation type="submission" date="2020-04" db="EMBL/GenBank/DDBJ databases">
        <authorList>
            <person name="Chiriac C."/>
            <person name="Salcher M."/>
            <person name="Ghai R."/>
            <person name="Kavagutti S V."/>
        </authorList>
    </citation>
    <scope>NUCLEOTIDE SEQUENCE</scope>
</reference>
<feature type="compositionally biased region" description="Basic residues" evidence="1">
    <location>
        <begin position="16"/>
        <end position="33"/>
    </location>
</feature>
<proteinExistence type="predicted"/>
<accession>A0A6J5NUX2</accession>
<feature type="compositionally biased region" description="Basic and acidic residues" evidence="1">
    <location>
        <begin position="1"/>
        <end position="14"/>
    </location>
</feature>
<evidence type="ECO:0000256" key="1">
    <source>
        <dbReference type="SAM" id="MobiDB-lite"/>
    </source>
</evidence>
<name>A0A6J5NUX2_9CAUD</name>